<dbReference type="GO" id="GO:0042162">
    <property type="term" value="F:telomeric DNA binding"/>
    <property type="evidence" value="ECO:0007669"/>
    <property type="project" value="TreeGrafter"/>
</dbReference>
<evidence type="ECO:0000313" key="2">
    <source>
        <dbReference type="EMBL" id="KAJ8276051.1"/>
    </source>
</evidence>
<sequence>MCVSPPPVEEGEEGEDGEVEEMVRVSAFPADLRELLPSVKVWSDWMLGHPEQWNPPPCVLPSTAGCSPDVWQCLADLCNALACVYHGEAPLYKADGDEDLRLLLLEEDRLLAGFVPLLAAPQEPCYRDAGTNTAIAADCKRVTVLKYFLEALCGQEEPLLAFKGGKYVSVATLPPPGLGTEAGSHQGKQADNQDDYVVVEAESSQSEGDVELEGEVSGSEDDFRELRGAAPRPDARAGTAAETPRQDPGLPDPAQEQEALPRFRNRQSARRQRHAGRSGAAPAFGPLRRTPFRHGFSPRDRRSAVRGVQPSAPAVGDSLHVDRVFRHG</sequence>
<protein>
    <submittedName>
        <fullName evidence="2">Uncharacterized protein</fullName>
    </submittedName>
</protein>
<dbReference type="PANTHER" id="PTHR15696">
    <property type="entry name" value="SMG-7 SUPPRESSOR WITH MORPHOLOGICAL EFFECT ON GENITALIA PROTEIN 7"/>
    <property type="match status" value="1"/>
</dbReference>
<name>A0A9Q1I1N2_CONCO</name>
<feature type="compositionally biased region" description="Low complexity" evidence="1">
    <location>
        <begin position="228"/>
        <end position="241"/>
    </location>
</feature>
<dbReference type="AlphaFoldDB" id="A0A9Q1I1N2"/>
<dbReference type="InterPro" id="IPR045153">
    <property type="entry name" value="Est1/Ebs1-like"/>
</dbReference>
<dbReference type="SUPFAM" id="SSF48452">
    <property type="entry name" value="TPR-like"/>
    <property type="match status" value="1"/>
</dbReference>
<organism evidence="2 3">
    <name type="scientific">Conger conger</name>
    <name type="common">Conger eel</name>
    <name type="synonym">Muraena conger</name>
    <dbReference type="NCBI Taxonomy" id="82655"/>
    <lineage>
        <taxon>Eukaryota</taxon>
        <taxon>Metazoa</taxon>
        <taxon>Chordata</taxon>
        <taxon>Craniata</taxon>
        <taxon>Vertebrata</taxon>
        <taxon>Euteleostomi</taxon>
        <taxon>Actinopterygii</taxon>
        <taxon>Neopterygii</taxon>
        <taxon>Teleostei</taxon>
        <taxon>Anguilliformes</taxon>
        <taxon>Congridae</taxon>
        <taxon>Conger</taxon>
    </lineage>
</organism>
<gene>
    <name evidence="2" type="ORF">COCON_G00078030</name>
</gene>
<feature type="compositionally biased region" description="Basic residues" evidence="1">
    <location>
        <begin position="263"/>
        <end position="276"/>
    </location>
</feature>
<dbReference type="InterPro" id="IPR011990">
    <property type="entry name" value="TPR-like_helical_dom_sf"/>
</dbReference>
<evidence type="ECO:0000313" key="3">
    <source>
        <dbReference type="Proteomes" id="UP001152803"/>
    </source>
</evidence>
<reference evidence="2" key="1">
    <citation type="journal article" date="2023" name="Science">
        <title>Genome structures resolve the early diversification of teleost fishes.</title>
        <authorList>
            <person name="Parey E."/>
            <person name="Louis A."/>
            <person name="Montfort J."/>
            <person name="Bouchez O."/>
            <person name="Roques C."/>
            <person name="Iampietro C."/>
            <person name="Lluch J."/>
            <person name="Castinel A."/>
            <person name="Donnadieu C."/>
            <person name="Desvignes T."/>
            <person name="Floi Bucao C."/>
            <person name="Jouanno E."/>
            <person name="Wen M."/>
            <person name="Mejri S."/>
            <person name="Dirks R."/>
            <person name="Jansen H."/>
            <person name="Henkel C."/>
            <person name="Chen W.J."/>
            <person name="Zahm M."/>
            <person name="Cabau C."/>
            <person name="Klopp C."/>
            <person name="Thompson A.W."/>
            <person name="Robinson-Rechavi M."/>
            <person name="Braasch I."/>
            <person name="Lecointre G."/>
            <person name="Bobe J."/>
            <person name="Postlethwait J.H."/>
            <person name="Berthelot C."/>
            <person name="Roest Crollius H."/>
            <person name="Guiguen Y."/>
        </authorList>
    </citation>
    <scope>NUCLEOTIDE SEQUENCE</scope>
    <source>
        <strain evidence="2">Concon-B</strain>
    </source>
</reference>
<feature type="region of interest" description="Disordered" evidence="1">
    <location>
        <begin position="199"/>
        <end position="328"/>
    </location>
</feature>
<accession>A0A9Q1I1N2</accession>
<feature type="compositionally biased region" description="Acidic residues" evidence="1">
    <location>
        <begin position="208"/>
        <end position="223"/>
    </location>
</feature>
<dbReference type="GO" id="GO:0070034">
    <property type="term" value="F:telomerase RNA binding"/>
    <property type="evidence" value="ECO:0007669"/>
    <property type="project" value="TreeGrafter"/>
</dbReference>
<dbReference type="PANTHER" id="PTHR15696:SF0">
    <property type="entry name" value="TELOMERASE-BINDING PROTEIN EST1A"/>
    <property type="match status" value="1"/>
</dbReference>
<dbReference type="GO" id="GO:0005697">
    <property type="term" value="C:telomerase holoenzyme complex"/>
    <property type="evidence" value="ECO:0007669"/>
    <property type="project" value="TreeGrafter"/>
</dbReference>
<feature type="compositionally biased region" description="Basic and acidic residues" evidence="1">
    <location>
        <begin position="319"/>
        <end position="328"/>
    </location>
</feature>
<evidence type="ECO:0000256" key="1">
    <source>
        <dbReference type="SAM" id="MobiDB-lite"/>
    </source>
</evidence>
<dbReference type="EMBL" id="JAFJMO010000005">
    <property type="protein sequence ID" value="KAJ8276051.1"/>
    <property type="molecule type" value="Genomic_DNA"/>
</dbReference>
<dbReference type="GO" id="GO:0000184">
    <property type="term" value="P:nuclear-transcribed mRNA catabolic process, nonsense-mediated decay"/>
    <property type="evidence" value="ECO:0007669"/>
    <property type="project" value="UniProtKB-KW"/>
</dbReference>
<proteinExistence type="predicted"/>
<dbReference type="Proteomes" id="UP001152803">
    <property type="component" value="Unassembled WGS sequence"/>
</dbReference>
<dbReference type="OrthoDB" id="2017974at2759"/>
<comment type="caution">
    <text evidence="2">The sequence shown here is derived from an EMBL/GenBank/DDBJ whole genome shotgun (WGS) entry which is preliminary data.</text>
</comment>
<keyword evidence="3" id="KW-1185">Reference proteome</keyword>